<feature type="region of interest" description="Disordered" evidence="5">
    <location>
        <begin position="168"/>
        <end position="238"/>
    </location>
</feature>
<feature type="region of interest" description="Disordered" evidence="5">
    <location>
        <begin position="1"/>
        <end position="47"/>
    </location>
</feature>
<dbReference type="InterPro" id="IPR051202">
    <property type="entry name" value="Peptidase_C40"/>
</dbReference>
<dbReference type="Pfam" id="PF00877">
    <property type="entry name" value="NLPC_P60"/>
    <property type="match status" value="1"/>
</dbReference>
<dbReference type="PANTHER" id="PTHR47053:SF1">
    <property type="entry name" value="MUREIN DD-ENDOPEPTIDASE MEPH-RELATED"/>
    <property type="match status" value="1"/>
</dbReference>
<dbReference type="AlphaFoldDB" id="A0A1X6XMF8"/>
<evidence type="ECO:0000256" key="2">
    <source>
        <dbReference type="ARBA" id="ARBA00022670"/>
    </source>
</evidence>
<dbReference type="SUPFAM" id="SSF54001">
    <property type="entry name" value="Cysteine proteinases"/>
    <property type="match status" value="1"/>
</dbReference>
<reference evidence="8" key="1">
    <citation type="submission" date="2017-02" db="EMBL/GenBank/DDBJ databases">
        <authorList>
            <person name="Dridi B."/>
        </authorList>
    </citation>
    <scope>NUCLEOTIDE SEQUENCE [LARGE SCALE GENOMIC DNA]</scope>
    <source>
        <strain evidence="8">B Co 03.10</strain>
    </source>
</reference>
<evidence type="ECO:0000259" key="6">
    <source>
        <dbReference type="PROSITE" id="PS51935"/>
    </source>
</evidence>
<feature type="compositionally biased region" description="Basic and acidic residues" evidence="5">
    <location>
        <begin position="18"/>
        <end position="34"/>
    </location>
</feature>
<name>A0A1X6XMF8_9MICO</name>
<evidence type="ECO:0000256" key="5">
    <source>
        <dbReference type="SAM" id="MobiDB-lite"/>
    </source>
</evidence>
<evidence type="ECO:0000256" key="3">
    <source>
        <dbReference type="ARBA" id="ARBA00022801"/>
    </source>
</evidence>
<gene>
    <name evidence="7" type="ORF">FM105_12695</name>
</gene>
<dbReference type="PANTHER" id="PTHR47053">
    <property type="entry name" value="MUREIN DD-ENDOPEPTIDASE MEPH-RELATED"/>
    <property type="match status" value="1"/>
</dbReference>
<keyword evidence="2" id="KW-0645">Protease</keyword>
<evidence type="ECO:0000313" key="7">
    <source>
        <dbReference type="EMBL" id="SLN00461.1"/>
    </source>
</evidence>
<dbReference type="InterPro" id="IPR000064">
    <property type="entry name" value="NLP_P60_dom"/>
</dbReference>
<evidence type="ECO:0000256" key="1">
    <source>
        <dbReference type="ARBA" id="ARBA00007074"/>
    </source>
</evidence>
<dbReference type="Proteomes" id="UP000196581">
    <property type="component" value="Unassembled WGS sequence"/>
</dbReference>
<sequence>MSRRLRKKAIRPGFRTPHPHDRIEETATGPERRRGAGKPAAQSGRTGRLQLDVRRLVGNGEDIVATRKHGRRAAETRVKTPLTELTDALGANYGVVGRRAAVVAAAGGLVVTATLPAMGQGEDEAAAVTAEAENKPSTDFVNQAKTVIPEQGEDSEDADVVGAASVSNVTATEAPEPEPEPEPAPSESVESNAGSADSESDSSESDSSESGSSDSGSSDSESSDSGSSDGGGDAALPDGSKAEQVLAIAKQYTGVPYVFGGTTTSGWDCSGYTSFVYNKVGVNLPRNSGGQAAAGQTVSPSEAKPGDLVYKPGHVGIYAGDGMMYDAGSPSSGTSYRSHSWMGSVTYIRVL</sequence>
<organism evidence="7 8">
    <name type="scientific">Brevibacterium yomogidense</name>
    <dbReference type="NCBI Taxonomy" id="946573"/>
    <lineage>
        <taxon>Bacteria</taxon>
        <taxon>Bacillati</taxon>
        <taxon>Actinomycetota</taxon>
        <taxon>Actinomycetes</taxon>
        <taxon>Micrococcales</taxon>
        <taxon>Brevibacteriaceae</taxon>
        <taxon>Brevibacterium</taxon>
    </lineage>
</organism>
<keyword evidence="4" id="KW-0788">Thiol protease</keyword>
<proteinExistence type="inferred from homology"/>
<evidence type="ECO:0000256" key="4">
    <source>
        <dbReference type="ARBA" id="ARBA00022807"/>
    </source>
</evidence>
<dbReference type="EMBL" id="FWFF01000020">
    <property type="protein sequence ID" value="SLN00461.1"/>
    <property type="molecule type" value="Genomic_DNA"/>
</dbReference>
<accession>A0A1X6XMF8</accession>
<keyword evidence="8" id="KW-1185">Reference proteome</keyword>
<dbReference type="GO" id="GO:0006508">
    <property type="term" value="P:proteolysis"/>
    <property type="evidence" value="ECO:0007669"/>
    <property type="project" value="UniProtKB-KW"/>
</dbReference>
<evidence type="ECO:0000313" key="8">
    <source>
        <dbReference type="Proteomes" id="UP000196581"/>
    </source>
</evidence>
<feature type="compositionally biased region" description="Low complexity" evidence="5">
    <location>
        <begin position="185"/>
        <end position="197"/>
    </location>
</feature>
<dbReference type="GO" id="GO:0008234">
    <property type="term" value="F:cysteine-type peptidase activity"/>
    <property type="evidence" value="ECO:0007669"/>
    <property type="project" value="UniProtKB-KW"/>
</dbReference>
<feature type="compositionally biased region" description="Basic residues" evidence="5">
    <location>
        <begin position="1"/>
        <end position="10"/>
    </location>
</feature>
<dbReference type="Gene3D" id="3.90.1720.10">
    <property type="entry name" value="endopeptidase domain like (from Nostoc punctiforme)"/>
    <property type="match status" value="1"/>
</dbReference>
<dbReference type="InterPro" id="IPR038765">
    <property type="entry name" value="Papain-like_cys_pep_sf"/>
</dbReference>
<feature type="domain" description="NlpC/P60" evidence="6">
    <location>
        <begin position="239"/>
        <end position="351"/>
    </location>
</feature>
<protein>
    <submittedName>
        <fullName evidence="7">NLP/P60 family protein</fullName>
    </submittedName>
</protein>
<feature type="compositionally biased region" description="Acidic residues" evidence="5">
    <location>
        <begin position="198"/>
        <end position="207"/>
    </location>
</feature>
<dbReference type="PROSITE" id="PS51935">
    <property type="entry name" value="NLPC_P60"/>
    <property type="match status" value="1"/>
</dbReference>
<comment type="similarity">
    <text evidence="1">Belongs to the peptidase C40 family.</text>
</comment>
<feature type="compositionally biased region" description="Low complexity" evidence="5">
    <location>
        <begin position="208"/>
        <end position="227"/>
    </location>
</feature>
<keyword evidence="3" id="KW-0378">Hydrolase</keyword>